<reference evidence="11 13" key="1">
    <citation type="submission" date="2020-01" db="EMBL/GenBank/DDBJ databases">
        <authorList>
            <consortium name="DOE Joint Genome Institute"/>
            <person name="Haridas S."/>
            <person name="Albert R."/>
            <person name="Binder M."/>
            <person name="Bloem J."/>
            <person name="Labutti K."/>
            <person name="Salamov A."/>
            <person name="Andreopoulos B."/>
            <person name="Baker S.E."/>
            <person name="Barry K."/>
            <person name="Bills G."/>
            <person name="Bluhm B.H."/>
            <person name="Cannon C."/>
            <person name="Castanera R."/>
            <person name="Culley D.E."/>
            <person name="Daum C."/>
            <person name="Ezra D."/>
            <person name="Gonzalez J.B."/>
            <person name="Henrissat B."/>
            <person name="Kuo A."/>
            <person name="Liang C."/>
            <person name="Lipzen A."/>
            <person name="Lutzoni F."/>
            <person name="Magnuson J."/>
            <person name="Mondo S."/>
            <person name="Nolan M."/>
            <person name="Ohm R."/>
            <person name="Pangilinan J."/>
            <person name="Park H.-J."/>
            <person name="Ramirez L."/>
            <person name="Alfaro M."/>
            <person name="Sun H."/>
            <person name="Tritt A."/>
            <person name="Yoshinaga Y."/>
            <person name="Zwiers L.-H."/>
            <person name="Turgeon B.G."/>
            <person name="Goodwin S.B."/>
            <person name="Spatafora J.W."/>
            <person name="Crous P.W."/>
            <person name="Grigoriev I.V."/>
        </authorList>
    </citation>
    <scope>NUCLEOTIDE SEQUENCE</scope>
    <source>
        <strain evidence="11 13">CBS 781.70</strain>
    </source>
</reference>
<dbReference type="PROSITE" id="PS50302">
    <property type="entry name" value="PUM"/>
    <property type="match status" value="7"/>
</dbReference>
<dbReference type="AlphaFoldDB" id="A0A6G1FZ75"/>
<gene>
    <name evidence="11 13" type="ORF">P152DRAFT_400079</name>
</gene>
<dbReference type="EMBL" id="ML975163">
    <property type="protein sequence ID" value="KAF1810976.1"/>
    <property type="molecule type" value="Genomic_DNA"/>
</dbReference>
<accession>A0A6G1FZ75</accession>
<dbReference type="GO" id="GO:0003730">
    <property type="term" value="F:mRNA 3'-UTR binding"/>
    <property type="evidence" value="ECO:0007669"/>
    <property type="project" value="TreeGrafter"/>
</dbReference>
<feature type="compositionally biased region" description="Acidic residues" evidence="9">
    <location>
        <begin position="437"/>
        <end position="446"/>
    </location>
</feature>
<evidence type="ECO:0000259" key="10">
    <source>
        <dbReference type="PROSITE" id="PS50303"/>
    </source>
</evidence>
<evidence type="ECO:0000313" key="13">
    <source>
        <dbReference type="RefSeq" id="XP_033532607.1"/>
    </source>
</evidence>
<feature type="region of interest" description="Disordered" evidence="9">
    <location>
        <begin position="373"/>
        <end position="446"/>
    </location>
</feature>
<evidence type="ECO:0000313" key="11">
    <source>
        <dbReference type="EMBL" id="KAF1810976.1"/>
    </source>
</evidence>
<keyword evidence="3" id="KW-0677">Repeat</keyword>
<feature type="repeat" description="Pumilio" evidence="8">
    <location>
        <begin position="301"/>
        <end position="338"/>
    </location>
</feature>
<keyword evidence="4" id="KW-0694">RNA-binding</keyword>
<reference evidence="13" key="2">
    <citation type="submission" date="2020-04" db="EMBL/GenBank/DDBJ databases">
        <authorList>
            <consortium name="NCBI Genome Project"/>
        </authorList>
    </citation>
    <scope>NUCLEOTIDE SEQUENCE</scope>
    <source>
        <strain evidence="13">CBS 781.70</strain>
    </source>
</reference>
<comment type="function">
    <text evidence="5">RNA-binding nucleolar protein required for pre-rRNA processing. Involved in production of 18S rRNA and assembly of small ribosomal subunit.</text>
</comment>
<dbReference type="InterPro" id="IPR001313">
    <property type="entry name" value="Pumilio_RNA-bd_rpt"/>
</dbReference>
<dbReference type="Gene3D" id="1.25.10.10">
    <property type="entry name" value="Leucine-rich Repeat Variant"/>
    <property type="match status" value="1"/>
</dbReference>
<evidence type="ECO:0000256" key="2">
    <source>
        <dbReference type="ARBA" id="ARBA00022490"/>
    </source>
</evidence>
<dbReference type="OrthoDB" id="668540at2759"/>
<evidence type="ECO:0000256" key="9">
    <source>
        <dbReference type="SAM" id="MobiDB-lite"/>
    </source>
</evidence>
<evidence type="ECO:0000256" key="7">
    <source>
        <dbReference type="ARBA" id="ARBA00081811"/>
    </source>
</evidence>
<feature type="repeat" description="Pumilio" evidence="8">
    <location>
        <begin position="111"/>
        <end position="146"/>
    </location>
</feature>
<dbReference type="InterPro" id="IPR011989">
    <property type="entry name" value="ARM-like"/>
</dbReference>
<feature type="repeat" description="Pumilio" evidence="8">
    <location>
        <begin position="219"/>
        <end position="254"/>
    </location>
</feature>
<dbReference type="PANTHER" id="PTHR12537:SF12">
    <property type="entry name" value="MATERNAL PROTEIN PUMILIO"/>
    <property type="match status" value="1"/>
</dbReference>
<evidence type="ECO:0000313" key="12">
    <source>
        <dbReference type="Proteomes" id="UP000504638"/>
    </source>
</evidence>
<dbReference type="SMART" id="SM00025">
    <property type="entry name" value="Pumilio"/>
    <property type="match status" value="8"/>
</dbReference>
<reference evidence="13" key="3">
    <citation type="submission" date="2025-04" db="UniProtKB">
        <authorList>
            <consortium name="RefSeq"/>
        </authorList>
    </citation>
    <scope>IDENTIFICATION</scope>
    <source>
        <strain evidence="13">CBS 781.70</strain>
    </source>
</reference>
<feature type="repeat" description="Pumilio" evidence="8">
    <location>
        <begin position="255"/>
        <end position="291"/>
    </location>
</feature>
<feature type="domain" description="PUM-HD" evidence="10">
    <location>
        <begin position="18"/>
        <end position="364"/>
    </location>
</feature>
<comment type="subcellular location">
    <subcellularLocation>
        <location evidence="1">Cytoplasm</location>
    </subcellularLocation>
</comment>
<keyword evidence="12" id="KW-1185">Reference proteome</keyword>
<evidence type="ECO:0000256" key="6">
    <source>
        <dbReference type="ARBA" id="ARBA00060736"/>
    </source>
</evidence>
<dbReference type="GO" id="GO:0000288">
    <property type="term" value="P:nuclear-transcribed mRNA catabolic process, deadenylation-dependent decay"/>
    <property type="evidence" value="ECO:0007669"/>
    <property type="project" value="TreeGrafter"/>
</dbReference>
<evidence type="ECO:0000256" key="1">
    <source>
        <dbReference type="ARBA" id="ARBA00004496"/>
    </source>
</evidence>
<feature type="compositionally biased region" description="Low complexity" evidence="9">
    <location>
        <begin position="373"/>
        <end position="384"/>
    </location>
</feature>
<evidence type="ECO:0000256" key="5">
    <source>
        <dbReference type="ARBA" id="ARBA00024893"/>
    </source>
</evidence>
<evidence type="ECO:0000256" key="8">
    <source>
        <dbReference type="PROSITE-ProRule" id="PRU00317"/>
    </source>
</evidence>
<organism evidence="11">
    <name type="scientific">Eremomyces bilateralis CBS 781.70</name>
    <dbReference type="NCBI Taxonomy" id="1392243"/>
    <lineage>
        <taxon>Eukaryota</taxon>
        <taxon>Fungi</taxon>
        <taxon>Dikarya</taxon>
        <taxon>Ascomycota</taxon>
        <taxon>Pezizomycotina</taxon>
        <taxon>Dothideomycetes</taxon>
        <taxon>Dothideomycetes incertae sedis</taxon>
        <taxon>Eremomycetales</taxon>
        <taxon>Eremomycetaceae</taxon>
        <taxon>Eremomyces</taxon>
    </lineage>
</organism>
<dbReference type="GeneID" id="54417121"/>
<evidence type="ECO:0000256" key="3">
    <source>
        <dbReference type="ARBA" id="ARBA00022737"/>
    </source>
</evidence>
<dbReference type="GO" id="GO:0005737">
    <property type="term" value="C:cytoplasm"/>
    <property type="evidence" value="ECO:0007669"/>
    <property type="project" value="UniProtKB-SubCell"/>
</dbReference>
<dbReference type="SUPFAM" id="SSF48371">
    <property type="entry name" value="ARM repeat"/>
    <property type="match status" value="1"/>
</dbReference>
<feature type="repeat" description="Pumilio" evidence="8">
    <location>
        <begin position="147"/>
        <end position="182"/>
    </location>
</feature>
<dbReference type="FunFam" id="1.25.10.10:FF:000004">
    <property type="entry name" value="Pumilio homolog 1 isoform 2"/>
    <property type="match status" value="1"/>
</dbReference>
<feature type="repeat" description="Pumilio" evidence="8">
    <location>
        <begin position="183"/>
        <end position="218"/>
    </location>
</feature>
<protein>
    <recommendedName>
        <fullName evidence="7">Pumilio homology domain family member 3</fullName>
    </recommendedName>
</protein>
<dbReference type="InterPro" id="IPR033712">
    <property type="entry name" value="Pumilio_RNA-bd"/>
</dbReference>
<dbReference type="Pfam" id="PF00806">
    <property type="entry name" value="PUF"/>
    <property type="match status" value="8"/>
</dbReference>
<name>A0A6G1FZ75_9PEZI</name>
<dbReference type="InterPro" id="IPR033133">
    <property type="entry name" value="PUM-HD"/>
</dbReference>
<evidence type="ECO:0000256" key="4">
    <source>
        <dbReference type="ARBA" id="ARBA00022884"/>
    </source>
</evidence>
<dbReference type="PROSITE" id="PS50303">
    <property type="entry name" value="PUM_HD"/>
    <property type="match status" value="1"/>
</dbReference>
<comment type="similarity">
    <text evidence="6">Belongs to the PUF3 family.</text>
</comment>
<dbReference type="Proteomes" id="UP000504638">
    <property type="component" value="Unplaced"/>
</dbReference>
<dbReference type="RefSeq" id="XP_033532607.1">
    <property type="nucleotide sequence ID" value="XM_033676551.1"/>
</dbReference>
<proteinExistence type="inferred from homology"/>
<dbReference type="CDD" id="cd07920">
    <property type="entry name" value="Pumilio"/>
    <property type="match status" value="1"/>
</dbReference>
<keyword evidence="2" id="KW-0963">Cytoplasm</keyword>
<sequence>MPVEIPKGPREQEGSVGLRSALLEEFINTWKFRKWELKDMRHHVVEFSGHQLASRQIQDKLGSSNSEEKSRFFEELLPNATQLMADVFGNYVIQKLFEHCDQNQKKLLAMEMKTHVVSLSVQMYGCRVVQKALEHILVDQQAELIKELDGHVLRCVKDQNGNHVVQKAIERIPSEHIQFIADAFTGQVGQLAKHSYGCRVIQRMLERCDDRTKRTLLNELHGEGDRLIADQYGNYVTQHAIEHGSPEDRTKIITHVKTRILMFSRHKFASNVVEKCLVHGTSAQRHEMMLRILEQCPRNPGVASNEALFQLLKDAYGNYVVQKLLDTVDDEDYELFAAQCIPEMPRVKEFAQGKQVQALDEKLHQRALYRAMPTLTPSGSGTPPLEDDTQSPDGVSNPSPREDMHIALSMRPELNGKASAGIQAQFSVPDIGVEPFPEPDSDPDSS</sequence>
<feature type="repeat" description="Pumilio" evidence="8">
    <location>
        <begin position="75"/>
        <end position="110"/>
    </location>
</feature>
<dbReference type="InterPro" id="IPR016024">
    <property type="entry name" value="ARM-type_fold"/>
</dbReference>
<dbReference type="PANTHER" id="PTHR12537">
    <property type="entry name" value="RNA BINDING PROTEIN PUMILIO-RELATED"/>
    <property type="match status" value="1"/>
</dbReference>